<proteinExistence type="predicted"/>
<dbReference type="Proteomes" id="UP000634919">
    <property type="component" value="Unassembled WGS sequence"/>
</dbReference>
<evidence type="ECO:0000313" key="2">
    <source>
        <dbReference type="EMBL" id="MBD7959110.1"/>
    </source>
</evidence>
<gene>
    <name evidence="2" type="ORF">H9646_01310</name>
</gene>
<comment type="caution">
    <text evidence="2">The sequence shown here is derived from an EMBL/GenBank/DDBJ whole genome shotgun (WGS) entry which is preliminary data.</text>
</comment>
<keyword evidence="3" id="KW-1185">Reference proteome</keyword>
<accession>A0ABR8S6K2</accession>
<evidence type="ECO:0000313" key="3">
    <source>
        <dbReference type="Proteomes" id="UP000634919"/>
    </source>
</evidence>
<reference evidence="2 3" key="1">
    <citation type="submission" date="2020-08" db="EMBL/GenBank/DDBJ databases">
        <title>A Genomic Blueprint of the Chicken Gut Microbiome.</title>
        <authorList>
            <person name="Gilroy R."/>
            <person name="Ravi A."/>
            <person name="Getino M."/>
            <person name="Pursley I."/>
            <person name="Horton D.L."/>
            <person name="Alikhan N.-F."/>
            <person name="Baker D."/>
            <person name="Gharbi K."/>
            <person name="Hall N."/>
            <person name="Watson M."/>
            <person name="Adriaenssens E.M."/>
            <person name="Foster-Nyarko E."/>
            <person name="Jarju S."/>
            <person name="Secka A."/>
            <person name="Antonio M."/>
            <person name="Oren A."/>
            <person name="Chaudhuri R."/>
            <person name="La Ragione R.M."/>
            <person name="Hildebrand F."/>
            <person name="Pallen M.J."/>
        </authorList>
    </citation>
    <scope>NUCLEOTIDE SEQUENCE [LARGE SCALE GENOMIC DNA]</scope>
    <source>
        <strain evidence="2 3">Sa2CVA6</strain>
    </source>
</reference>
<feature type="compositionally biased region" description="Basic and acidic residues" evidence="1">
    <location>
        <begin position="102"/>
        <end position="111"/>
    </location>
</feature>
<protein>
    <submittedName>
        <fullName evidence="2">Uncharacterized protein</fullName>
    </submittedName>
</protein>
<sequence>MKNNDLSFFLRAAIAQRATSEIYELLQRHGLVAFAQALAPWSARAIADVLSLLPPATRTAVWLHLPAANGRALRAAGLTPCNTPRDAAPTGVPLAPSPRLNPTRDRPEAARRPVARPP</sequence>
<name>A0ABR8S6K2_9BURK</name>
<feature type="region of interest" description="Disordered" evidence="1">
    <location>
        <begin position="78"/>
        <end position="118"/>
    </location>
</feature>
<organism evidence="2 3">
    <name type="scientific">Comamonas avium</name>
    <dbReference type="NCBI Taxonomy" id="2762231"/>
    <lineage>
        <taxon>Bacteria</taxon>
        <taxon>Pseudomonadati</taxon>
        <taxon>Pseudomonadota</taxon>
        <taxon>Betaproteobacteria</taxon>
        <taxon>Burkholderiales</taxon>
        <taxon>Comamonadaceae</taxon>
        <taxon>Comamonas</taxon>
    </lineage>
</organism>
<evidence type="ECO:0000256" key="1">
    <source>
        <dbReference type="SAM" id="MobiDB-lite"/>
    </source>
</evidence>
<dbReference type="RefSeq" id="WP_191721523.1">
    <property type="nucleotide sequence ID" value="NZ_JACSQK010000001.1"/>
</dbReference>
<dbReference type="EMBL" id="JACSQK010000001">
    <property type="protein sequence ID" value="MBD7959110.1"/>
    <property type="molecule type" value="Genomic_DNA"/>
</dbReference>